<accession>A0ABD3E6W0</accession>
<feature type="coiled-coil region" evidence="1">
    <location>
        <begin position="376"/>
        <end position="407"/>
    </location>
</feature>
<comment type="caution">
    <text evidence="3">The sequence shown here is derived from an EMBL/GenBank/DDBJ whole genome shotgun (WGS) entry which is preliminary data.</text>
</comment>
<dbReference type="PANTHER" id="PTHR48449:SF1">
    <property type="entry name" value="DUF1985 DOMAIN-CONTAINING PROTEIN"/>
    <property type="match status" value="1"/>
</dbReference>
<evidence type="ECO:0000313" key="3">
    <source>
        <dbReference type="EMBL" id="KAL3648829.1"/>
    </source>
</evidence>
<feature type="compositionally biased region" description="Basic and acidic residues" evidence="2">
    <location>
        <begin position="336"/>
        <end position="365"/>
    </location>
</feature>
<dbReference type="EMBL" id="JAVIJP010000007">
    <property type="protein sequence ID" value="KAL3648829.1"/>
    <property type="molecule type" value="Genomic_DNA"/>
</dbReference>
<dbReference type="AlphaFoldDB" id="A0ABD3E6W0"/>
<protein>
    <submittedName>
        <fullName evidence="3">Uncharacterized protein</fullName>
    </submittedName>
</protein>
<feature type="region of interest" description="Disordered" evidence="2">
    <location>
        <begin position="308"/>
        <end position="369"/>
    </location>
</feature>
<keyword evidence="1" id="KW-0175">Coiled coil</keyword>
<organism evidence="3 4">
    <name type="scientific">Castilleja foliolosa</name>
    <dbReference type="NCBI Taxonomy" id="1961234"/>
    <lineage>
        <taxon>Eukaryota</taxon>
        <taxon>Viridiplantae</taxon>
        <taxon>Streptophyta</taxon>
        <taxon>Embryophyta</taxon>
        <taxon>Tracheophyta</taxon>
        <taxon>Spermatophyta</taxon>
        <taxon>Magnoliopsida</taxon>
        <taxon>eudicotyledons</taxon>
        <taxon>Gunneridae</taxon>
        <taxon>Pentapetalae</taxon>
        <taxon>asterids</taxon>
        <taxon>lamiids</taxon>
        <taxon>Lamiales</taxon>
        <taxon>Orobanchaceae</taxon>
        <taxon>Pedicularideae</taxon>
        <taxon>Castillejinae</taxon>
        <taxon>Castilleja</taxon>
    </lineage>
</organism>
<keyword evidence="4" id="KW-1185">Reference proteome</keyword>
<sequence>MESELNSIVAGIIADVAHESGATVVSNPSSTDLALVDYETYVGSIGDSYLQFLDEEEVNAEPELWSWKRPSFQSKTAAITGYYCKDKNTNCPNAVLHAMLGQQVKRVDVSEPDALWFRVRNKFLRFSKYEYALVTGLRFGPTDFDPKVKYEYPAGGVFKRRNGDETKMVTYKDLLPLFLSGHFHDSVDDELKIAKLLFLVSDEQPVEANKKFAYHFYGNSHAFVHWVFEALPSLAEYLNISENKSPEAQRPRLLKWPLPSYSKNVVEFFDNQTPVECNGELKPTVEEENAYPWLIYLSDDVQTHVKHTARGSVVSTPKTSVRRRARTDHMLALSEESPRSPRRDSSQHLFEHNTRPEKRARKESNIHSPDSIVRSLQEIKIDNDNLLEKFVQENANNNAEMKRISEDALEKLWHENAKTVSTLKEERGVLSVEVIRREFQVLLKDAVDRLTQKNEALQDSWRQEYRAFLKEAVETLSGAVSNGSGQPISSTGTMVVKLPSPSGNVPLSPQPSSDDQSAQLRQQPESFVVPLSPQPSSDDQSTQLPQQSESVIIPVSTQPPSDHSAQLPQQSDFVIVPVSPQPPLDLSALSPRQSPPTDPIPFVPVNEAFMEQLEAYTDCLHKRTVKAIVPYVLCRRKKEPAMTPIRLPQIPALKPIFVEADKLIELIVPEVIETCPKPPTIPDVNSTSLSIRDDVLMEYNKFMDSDDQT</sequence>
<feature type="compositionally biased region" description="Low complexity" evidence="2">
    <location>
        <begin position="530"/>
        <end position="547"/>
    </location>
</feature>
<evidence type="ECO:0000256" key="1">
    <source>
        <dbReference type="SAM" id="Coils"/>
    </source>
</evidence>
<feature type="compositionally biased region" description="Polar residues" evidence="2">
    <location>
        <begin position="479"/>
        <end position="493"/>
    </location>
</feature>
<name>A0ABD3E6W0_9LAMI</name>
<gene>
    <name evidence="3" type="ORF">CASFOL_005232</name>
</gene>
<reference evidence="4" key="1">
    <citation type="journal article" date="2024" name="IScience">
        <title>Strigolactones Initiate the Formation of Haustorium-like Structures in Castilleja.</title>
        <authorList>
            <person name="Buerger M."/>
            <person name="Peterson D."/>
            <person name="Chory J."/>
        </authorList>
    </citation>
    <scope>NUCLEOTIDE SEQUENCE [LARGE SCALE GENOMIC DNA]</scope>
</reference>
<evidence type="ECO:0000313" key="4">
    <source>
        <dbReference type="Proteomes" id="UP001632038"/>
    </source>
</evidence>
<dbReference type="PANTHER" id="PTHR48449">
    <property type="entry name" value="DUF1985 DOMAIN-CONTAINING PROTEIN"/>
    <property type="match status" value="1"/>
</dbReference>
<proteinExistence type="predicted"/>
<dbReference type="Proteomes" id="UP001632038">
    <property type="component" value="Unassembled WGS sequence"/>
</dbReference>
<feature type="region of interest" description="Disordered" evidence="2">
    <location>
        <begin position="479"/>
        <end position="547"/>
    </location>
</feature>
<evidence type="ECO:0000256" key="2">
    <source>
        <dbReference type="SAM" id="MobiDB-lite"/>
    </source>
</evidence>